<evidence type="ECO:0000256" key="1">
    <source>
        <dbReference type="SAM" id="MobiDB-lite"/>
    </source>
</evidence>
<evidence type="ECO:0000313" key="2">
    <source>
        <dbReference type="EMBL" id="BFO13896.1"/>
    </source>
</evidence>
<name>A0AAT9H955_9ACTN</name>
<feature type="compositionally biased region" description="Low complexity" evidence="1">
    <location>
        <begin position="9"/>
        <end position="19"/>
    </location>
</feature>
<feature type="region of interest" description="Disordered" evidence="1">
    <location>
        <begin position="67"/>
        <end position="97"/>
    </location>
</feature>
<sequence>MLPEPPVVQPQDEPQPGVEPAGGQRGTDVDLVVVVHQRQRGGPLHAHLGEYGLGRFGGLHDPFAGGQGVVGTAAAPVDGGHDPAEQRRGDRAGPPHHRLPYAVPGRRYDEDDLLAVHLAQLGGEPVGESVVTAHHHVCRRVAGRGGVGKEAHHRGETASS</sequence>
<gene>
    <name evidence="2" type="ORF">SHKM778_02840</name>
</gene>
<protein>
    <submittedName>
        <fullName evidence="2">Uncharacterized protein</fullName>
    </submittedName>
</protein>
<dbReference type="EMBL" id="AP035768">
    <property type="protein sequence ID" value="BFO13896.1"/>
    <property type="molecule type" value="Genomic_DNA"/>
</dbReference>
<proteinExistence type="predicted"/>
<organism evidence="2">
    <name type="scientific">Streptomyces haneummycinicus</name>
    <dbReference type="NCBI Taxonomy" id="3074435"/>
    <lineage>
        <taxon>Bacteria</taxon>
        <taxon>Bacillati</taxon>
        <taxon>Actinomycetota</taxon>
        <taxon>Actinomycetes</taxon>
        <taxon>Kitasatosporales</taxon>
        <taxon>Streptomycetaceae</taxon>
        <taxon>Streptomyces</taxon>
    </lineage>
</organism>
<reference evidence="2" key="2">
    <citation type="submission" date="2024-07" db="EMBL/GenBank/DDBJ databases">
        <title>Streptomyces haneummycinica sp. nov., a new antibiotic-producing actinobacterium isolated from marine sediment.</title>
        <authorList>
            <person name="Uemura M."/>
            <person name="Hamada M."/>
            <person name="Hirano S."/>
            <person name="Kobayashi K."/>
            <person name="Ohshiro T."/>
            <person name="Kobayashi T."/>
            <person name="Terahara T."/>
        </authorList>
    </citation>
    <scope>NUCLEOTIDE SEQUENCE</scope>
    <source>
        <strain evidence="2">KM77-8</strain>
    </source>
</reference>
<dbReference type="AlphaFoldDB" id="A0AAT9H955"/>
<reference evidence="2" key="1">
    <citation type="submission" date="2024-06" db="EMBL/GenBank/DDBJ databases">
        <authorList>
            <consortium name="consrtm"/>
            <person name="Uemura M."/>
            <person name="Terahara T."/>
        </authorList>
    </citation>
    <scope>NUCLEOTIDE SEQUENCE</scope>
    <source>
        <strain evidence="2">KM77-8</strain>
    </source>
</reference>
<feature type="region of interest" description="Disordered" evidence="1">
    <location>
        <begin position="1"/>
        <end position="26"/>
    </location>
</feature>
<feature type="compositionally biased region" description="Basic and acidic residues" evidence="1">
    <location>
        <begin position="79"/>
        <end position="93"/>
    </location>
</feature>
<accession>A0AAT9H955</accession>